<dbReference type="OrthoDB" id="10036721at2759"/>
<feature type="signal peptide" evidence="1">
    <location>
        <begin position="1"/>
        <end position="22"/>
    </location>
</feature>
<feature type="chain" id="PRO_5009385467" description="Alpha-L-rhamnosidase C-terminal domain-containing protein" evidence="1">
    <location>
        <begin position="23"/>
        <end position="816"/>
    </location>
</feature>
<dbReference type="Pfam" id="PF17390">
    <property type="entry name" value="Bac_rhamnosid_C"/>
    <property type="match status" value="1"/>
</dbReference>
<sequence length="816" mass="86382">MPPVRLWLGSVALAAITGAVIGSPAHNIRCHKRQAAPLIKGQDGQITLTSTGTEPGIVVLDYGVETEGIPSFEVVSASGDTSALDITYSETKAALSLYMADGPLPLAAAMDTYRVNRYSISGPGQFTNRLIQGGFRYQKLNLSSPGALTLQNVGVRPTVATHALNELPGSFASSDSAITDIWTAGAKTVQLSEIPKGSVPEFWEVSDEGAVIESLAPQANQDVIAVTSTAYGLDFKVKPVVGGFGFSVLSDTLNSAIYMSVDVAARTIVAYVGATTLDAELTRATIPRNVTLALGSWHTVHADVSLAGISVKINNQSVISFTQTQKFFGSYGLGASFGHKAIFRDIVAKDPAGAVTYEHPLTNKSFMEDFVLATNPLSASVDGSRRDRIAYAGDLDVAGAAALASTHGLEFIQGSLDLLGSFQLPPGFFTPTVKIQQPPLGTPLNVSQTGLIGYSWNLLTAVAQTYMHTGDVAFAQQWAPKVVKMLDWSHSQLLPNGLFNISDPSIGGDWNYYDPVQGGVVTKFNVLYAYSLQETATLLTDAGVDVSVYQDRLAKLRSAIDTQLWSDELGAYVYSENIRDGFGQDSNAIAILAGVNLDPAHSSQTILSNMATLDTPRGPLAFSPGVISRGFQKYISPYASAYHLRAALTAQNSEVAKSLLDSVWAPMADKQNANFTGTFWETMDEAGRPAFGPQTSLCHGWAAGPTAELSRFVLGAKPTKPGWAEWAVAPQTIGLKSARGKVPTTRGDVVVSWNFSGDLLTMSVEGPAGTSGNLTLPTPLPIASADSVFTLDGTPVEGTSFPVLGGKEVVLVQSRK</sequence>
<accession>A0A0C4DXV2</accession>
<organism evidence="4 5">
    <name type="scientific">Magnaporthiopsis poae (strain ATCC 64411 / 73-15)</name>
    <name type="common">Kentucky bluegrass fungus</name>
    <name type="synonym">Magnaporthe poae</name>
    <dbReference type="NCBI Taxonomy" id="644358"/>
    <lineage>
        <taxon>Eukaryota</taxon>
        <taxon>Fungi</taxon>
        <taxon>Dikarya</taxon>
        <taxon>Ascomycota</taxon>
        <taxon>Pezizomycotina</taxon>
        <taxon>Sordariomycetes</taxon>
        <taxon>Sordariomycetidae</taxon>
        <taxon>Magnaporthales</taxon>
        <taxon>Magnaporthaceae</taxon>
        <taxon>Magnaporthiopsis</taxon>
    </lineage>
</organism>
<dbReference type="OMA" id="WAPMANP"/>
<reference evidence="5" key="1">
    <citation type="submission" date="2010-05" db="EMBL/GenBank/DDBJ databases">
        <title>The genome sequence of Magnaporthe poae strain ATCC 64411.</title>
        <authorList>
            <person name="Ma L.-J."/>
            <person name="Dead R."/>
            <person name="Young S."/>
            <person name="Zeng Q."/>
            <person name="Koehrsen M."/>
            <person name="Alvarado L."/>
            <person name="Berlin A."/>
            <person name="Chapman S.B."/>
            <person name="Chen Z."/>
            <person name="Freedman E."/>
            <person name="Gellesch M."/>
            <person name="Goldberg J."/>
            <person name="Griggs A."/>
            <person name="Gujja S."/>
            <person name="Heilman E.R."/>
            <person name="Heiman D."/>
            <person name="Hepburn T."/>
            <person name="Howarth C."/>
            <person name="Jen D."/>
            <person name="Larson L."/>
            <person name="Mehta T."/>
            <person name="Neiman D."/>
            <person name="Pearson M."/>
            <person name="Roberts A."/>
            <person name="Saif S."/>
            <person name="Shea T."/>
            <person name="Shenoy N."/>
            <person name="Sisk P."/>
            <person name="Stolte C."/>
            <person name="Sykes S."/>
            <person name="Walk T."/>
            <person name="White J."/>
            <person name="Yandava C."/>
            <person name="Haas B."/>
            <person name="Nusbaum C."/>
            <person name="Birren B."/>
        </authorList>
    </citation>
    <scope>NUCLEOTIDE SEQUENCE [LARGE SCALE GENOMIC DNA]</scope>
    <source>
        <strain evidence="5">ATCC 64411 / 73-15</strain>
    </source>
</reference>
<dbReference type="Gene3D" id="2.60.420.10">
    <property type="entry name" value="Maltose phosphorylase, domain 3"/>
    <property type="match status" value="1"/>
</dbReference>
<dbReference type="InterPro" id="IPR008928">
    <property type="entry name" value="6-hairpin_glycosidase_sf"/>
</dbReference>
<dbReference type="PANTHER" id="PTHR34987:SF4">
    <property type="entry name" value="ALPHA-L-RHAMNOSIDASE C-TERMINAL DOMAIN-CONTAINING PROTEIN"/>
    <property type="match status" value="1"/>
</dbReference>
<dbReference type="VEuPathDB" id="FungiDB:MAPG_04859"/>
<reference evidence="4" key="4">
    <citation type="journal article" date="2015" name="G3 (Bethesda)">
        <title>Genome sequences of three phytopathogenic species of the Magnaporthaceae family of fungi.</title>
        <authorList>
            <person name="Okagaki L.H."/>
            <person name="Nunes C.C."/>
            <person name="Sailsbery J."/>
            <person name="Clay B."/>
            <person name="Brown D."/>
            <person name="John T."/>
            <person name="Oh Y."/>
            <person name="Young N."/>
            <person name="Fitzgerald M."/>
            <person name="Haas B.J."/>
            <person name="Zeng Q."/>
            <person name="Young S."/>
            <person name="Adiconis X."/>
            <person name="Fan L."/>
            <person name="Levin J.Z."/>
            <person name="Mitchell T.K."/>
            <person name="Okubara P.A."/>
            <person name="Farman M.L."/>
            <person name="Kohn L.M."/>
            <person name="Birren B."/>
            <person name="Ma L.-J."/>
            <person name="Dean R.A."/>
        </authorList>
    </citation>
    <scope>NUCLEOTIDE SEQUENCE</scope>
    <source>
        <strain evidence="4">ATCC 64411 / 73-15</strain>
    </source>
</reference>
<dbReference type="PANTHER" id="PTHR34987">
    <property type="entry name" value="C, PUTATIVE (AFU_ORTHOLOGUE AFUA_3G02880)-RELATED"/>
    <property type="match status" value="1"/>
</dbReference>
<keyword evidence="1" id="KW-0732">Signal</keyword>
<proteinExistence type="predicted"/>
<dbReference type="Gene3D" id="1.50.10.10">
    <property type="match status" value="1"/>
</dbReference>
<name>A0A0C4DXV2_MAGP6</name>
<dbReference type="InterPro" id="IPR035398">
    <property type="entry name" value="Bac_rhamnosid_C"/>
</dbReference>
<evidence type="ECO:0000256" key="1">
    <source>
        <dbReference type="SAM" id="SignalP"/>
    </source>
</evidence>
<feature type="domain" description="Alpha-L-rhamnosidase C-terminal" evidence="2">
    <location>
        <begin position="715"/>
        <end position="778"/>
    </location>
</feature>
<dbReference type="GO" id="GO:0003824">
    <property type="term" value="F:catalytic activity"/>
    <property type="evidence" value="ECO:0007669"/>
    <property type="project" value="UniProtKB-ARBA"/>
</dbReference>
<dbReference type="InterPro" id="IPR012341">
    <property type="entry name" value="6hp_glycosidase-like_sf"/>
</dbReference>
<evidence type="ECO:0000313" key="5">
    <source>
        <dbReference type="Proteomes" id="UP000011715"/>
    </source>
</evidence>
<reference evidence="4" key="5">
    <citation type="submission" date="2015-06" db="UniProtKB">
        <authorList>
            <consortium name="EnsemblFungi"/>
        </authorList>
    </citation>
    <scope>IDENTIFICATION</scope>
    <source>
        <strain evidence="4">ATCC 64411</strain>
    </source>
</reference>
<dbReference type="EMBL" id="GL876969">
    <property type="protein sequence ID" value="KLU85839.1"/>
    <property type="molecule type" value="Genomic_DNA"/>
</dbReference>
<protein>
    <recommendedName>
        <fullName evidence="2">Alpha-L-rhamnosidase C-terminal domain-containing protein</fullName>
    </recommendedName>
</protein>
<reference evidence="3" key="2">
    <citation type="submission" date="2010-05" db="EMBL/GenBank/DDBJ databases">
        <title>The Genome Sequence of Magnaporthe poae strain ATCC 64411.</title>
        <authorList>
            <consortium name="The Broad Institute Genome Sequencing Platform"/>
            <consortium name="Broad Institute Genome Sequencing Center for Infectious Disease"/>
            <person name="Ma L.-J."/>
            <person name="Dead R."/>
            <person name="Young S."/>
            <person name="Zeng Q."/>
            <person name="Koehrsen M."/>
            <person name="Alvarado L."/>
            <person name="Berlin A."/>
            <person name="Chapman S.B."/>
            <person name="Chen Z."/>
            <person name="Freedman E."/>
            <person name="Gellesch M."/>
            <person name="Goldberg J."/>
            <person name="Griggs A."/>
            <person name="Gujja S."/>
            <person name="Heilman E.R."/>
            <person name="Heiman D."/>
            <person name="Hepburn T."/>
            <person name="Howarth C."/>
            <person name="Jen D."/>
            <person name="Larson L."/>
            <person name="Mehta T."/>
            <person name="Neiman D."/>
            <person name="Pearson M."/>
            <person name="Roberts A."/>
            <person name="Saif S."/>
            <person name="Shea T."/>
            <person name="Shenoy N."/>
            <person name="Sisk P."/>
            <person name="Stolte C."/>
            <person name="Sykes S."/>
            <person name="Walk T."/>
            <person name="White J."/>
            <person name="Yandava C."/>
            <person name="Haas B."/>
            <person name="Nusbaum C."/>
            <person name="Birren B."/>
        </authorList>
    </citation>
    <scope>NUCLEOTIDE SEQUENCE</scope>
    <source>
        <strain evidence="3">ATCC 64411</strain>
    </source>
</reference>
<keyword evidence="5" id="KW-1185">Reference proteome</keyword>
<dbReference type="eggNOG" id="ENOG502RVEK">
    <property type="taxonomic scope" value="Eukaryota"/>
</dbReference>
<reference evidence="3" key="3">
    <citation type="submission" date="2011-03" db="EMBL/GenBank/DDBJ databases">
        <title>Annotation of Magnaporthe poae ATCC 64411.</title>
        <authorList>
            <person name="Ma L.-J."/>
            <person name="Dead R."/>
            <person name="Young S.K."/>
            <person name="Zeng Q."/>
            <person name="Gargeya S."/>
            <person name="Fitzgerald M."/>
            <person name="Haas B."/>
            <person name="Abouelleil A."/>
            <person name="Alvarado L."/>
            <person name="Arachchi H.M."/>
            <person name="Berlin A."/>
            <person name="Brown A."/>
            <person name="Chapman S.B."/>
            <person name="Chen Z."/>
            <person name="Dunbar C."/>
            <person name="Freedman E."/>
            <person name="Gearin G."/>
            <person name="Gellesch M."/>
            <person name="Goldberg J."/>
            <person name="Griggs A."/>
            <person name="Gujja S."/>
            <person name="Heiman D."/>
            <person name="Howarth C."/>
            <person name="Larson L."/>
            <person name="Lui A."/>
            <person name="MacDonald P.J.P."/>
            <person name="Mehta T."/>
            <person name="Montmayeur A."/>
            <person name="Murphy C."/>
            <person name="Neiman D."/>
            <person name="Pearson M."/>
            <person name="Priest M."/>
            <person name="Roberts A."/>
            <person name="Saif S."/>
            <person name="Shea T."/>
            <person name="Shenoy N."/>
            <person name="Sisk P."/>
            <person name="Stolte C."/>
            <person name="Sykes S."/>
            <person name="Yandava C."/>
            <person name="Wortman J."/>
            <person name="Nusbaum C."/>
            <person name="Birren B."/>
        </authorList>
    </citation>
    <scope>NUCLEOTIDE SEQUENCE</scope>
    <source>
        <strain evidence="3">ATCC 64411</strain>
    </source>
</reference>
<dbReference type="EMBL" id="ADBL01001137">
    <property type="status" value="NOT_ANNOTATED_CDS"/>
    <property type="molecule type" value="Genomic_DNA"/>
</dbReference>
<evidence type="ECO:0000259" key="2">
    <source>
        <dbReference type="Pfam" id="PF17390"/>
    </source>
</evidence>
<dbReference type="STRING" id="644358.A0A0C4DXV2"/>
<evidence type="ECO:0000313" key="4">
    <source>
        <dbReference type="EnsemblFungi" id="MAPG_04859T0"/>
    </source>
</evidence>
<dbReference type="Gene3D" id="2.60.120.260">
    <property type="entry name" value="Galactose-binding domain-like"/>
    <property type="match status" value="1"/>
</dbReference>
<evidence type="ECO:0000313" key="3">
    <source>
        <dbReference type="EMBL" id="KLU85839.1"/>
    </source>
</evidence>
<dbReference type="EnsemblFungi" id="MAPG_04859T0">
    <property type="protein sequence ID" value="MAPG_04859T0"/>
    <property type="gene ID" value="MAPG_04859"/>
</dbReference>
<dbReference type="Proteomes" id="UP000011715">
    <property type="component" value="Unassembled WGS sequence"/>
</dbReference>
<dbReference type="SUPFAM" id="SSF48208">
    <property type="entry name" value="Six-hairpin glycosidases"/>
    <property type="match status" value="1"/>
</dbReference>
<dbReference type="GO" id="GO:0005975">
    <property type="term" value="P:carbohydrate metabolic process"/>
    <property type="evidence" value="ECO:0007669"/>
    <property type="project" value="InterPro"/>
</dbReference>
<dbReference type="AlphaFoldDB" id="A0A0C4DXV2"/>
<gene>
    <name evidence="3" type="ORF">MAPG_04859</name>
</gene>